<dbReference type="Gramene" id="PNW77060">
    <property type="protein sequence ID" value="PNW77060"/>
    <property type="gene ID" value="CHLRE_10g420550v5"/>
</dbReference>
<dbReference type="FunFam" id="3.30.750.44:FF:000002">
    <property type="entry name" value="carboxyl-terminal-processing peptidase 2, chloroplastic"/>
    <property type="match status" value="1"/>
</dbReference>
<feature type="region of interest" description="Disordered" evidence="10">
    <location>
        <begin position="1"/>
        <end position="60"/>
    </location>
</feature>
<keyword evidence="13" id="KW-1185">Reference proteome</keyword>
<organism evidence="12 13">
    <name type="scientific">Chlamydomonas reinhardtii</name>
    <name type="common">Chlamydomonas smithii</name>
    <dbReference type="NCBI Taxonomy" id="3055"/>
    <lineage>
        <taxon>Eukaryota</taxon>
        <taxon>Viridiplantae</taxon>
        <taxon>Chlorophyta</taxon>
        <taxon>core chlorophytes</taxon>
        <taxon>Chlorophyceae</taxon>
        <taxon>CS clade</taxon>
        <taxon>Chlamydomonadales</taxon>
        <taxon>Chlamydomonadaceae</taxon>
        <taxon>Chlamydomonas</taxon>
    </lineage>
</organism>
<dbReference type="InterPro" id="IPR041489">
    <property type="entry name" value="PDZ_6"/>
</dbReference>
<reference evidence="12 13" key="1">
    <citation type="journal article" date="2007" name="Science">
        <title>The Chlamydomonas genome reveals the evolution of key animal and plant functions.</title>
        <authorList>
            <person name="Merchant S.S."/>
            <person name="Prochnik S.E."/>
            <person name="Vallon O."/>
            <person name="Harris E.H."/>
            <person name="Karpowicz S.J."/>
            <person name="Witman G.B."/>
            <person name="Terry A."/>
            <person name="Salamov A."/>
            <person name="Fritz-Laylin L.K."/>
            <person name="Marechal-Drouard L."/>
            <person name="Marshall W.F."/>
            <person name="Qu L.H."/>
            <person name="Nelson D.R."/>
            <person name="Sanderfoot A.A."/>
            <person name="Spalding M.H."/>
            <person name="Kapitonov V.V."/>
            <person name="Ren Q."/>
            <person name="Ferris P."/>
            <person name="Lindquist E."/>
            <person name="Shapiro H."/>
            <person name="Lucas S.M."/>
            <person name="Grimwood J."/>
            <person name="Schmutz J."/>
            <person name="Cardol P."/>
            <person name="Cerutti H."/>
            <person name="Chanfreau G."/>
            <person name="Chen C.L."/>
            <person name="Cognat V."/>
            <person name="Croft M.T."/>
            <person name="Dent R."/>
            <person name="Dutcher S."/>
            <person name="Fernandez E."/>
            <person name="Fukuzawa H."/>
            <person name="Gonzalez-Ballester D."/>
            <person name="Gonzalez-Halphen D."/>
            <person name="Hallmann A."/>
            <person name="Hanikenne M."/>
            <person name="Hippler M."/>
            <person name="Inwood W."/>
            <person name="Jabbari K."/>
            <person name="Kalanon M."/>
            <person name="Kuras R."/>
            <person name="Lefebvre P.A."/>
            <person name="Lemaire S.D."/>
            <person name="Lobanov A.V."/>
            <person name="Lohr M."/>
            <person name="Manuell A."/>
            <person name="Meier I."/>
            <person name="Mets L."/>
            <person name="Mittag M."/>
            <person name="Mittelmeier T."/>
            <person name="Moroney J.V."/>
            <person name="Moseley J."/>
            <person name="Napoli C."/>
            <person name="Nedelcu A.M."/>
            <person name="Niyogi K."/>
            <person name="Novoselov S.V."/>
            <person name="Paulsen I.T."/>
            <person name="Pazour G."/>
            <person name="Purton S."/>
            <person name="Ral J.P."/>
            <person name="Riano-Pachon D.M."/>
            <person name="Riekhof W."/>
            <person name="Rymarquis L."/>
            <person name="Schroda M."/>
            <person name="Stern D."/>
            <person name="Umen J."/>
            <person name="Willows R."/>
            <person name="Wilson N."/>
            <person name="Zimmer S.L."/>
            <person name="Allmer J."/>
            <person name="Balk J."/>
            <person name="Bisova K."/>
            <person name="Chen C.J."/>
            <person name="Elias M."/>
            <person name="Gendler K."/>
            <person name="Hauser C."/>
            <person name="Lamb M.R."/>
            <person name="Ledford H."/>
            <person name="Long J.C."/>
            <person name="Minagawa J."/>
            <person name="Page M.D."/>
            <person name="Pan J."/>
            <person name="Pootakham W."/>
            <person name="Roje S."/>
            <person name="Rose A."/>
            <person name="Stahlberg E."/>
            <person name="Terauchi A.M."/>
            <person name="Yang P."/>
            <person name="Ball S."/>
            <person name="Bowler C."/>
            <person name="Dieckmann C.L."/>
            <person name="Gladyshev V.N."/>
            <person name="Green P."/>
            <person name="Jorgensen R."/>
            <person name="Mayfield S."/>
            <person name="Mueller-Roeber B."/>
            <person name="Rajamani S."/>
            <person name="Sayre R.T."/>
            <person name="Brokstein P."/>
            <person name="Dubchak I."/>
            <person name="Goodstein D."/>
            <person name="Hornick L."/>
            <person name="Huang Y.W."/>
            <person name="Jhaveri J."/>
            <person name="Luo Y."/>
            <person name="Martinez D."/>
            <person name="Ngau W.C."/>
            <person name="Otillar B."/>
            <person name="Poliakov A."/>
            <person name="Porter A."/>
            <person name="Szajkowski L."/>
            <person name="Werner G."/>
            <person name="Zhou K."/>
            <person name="Grigoriev I.V."/>
            <person name="Rokhsar D.S."/>
            <person name="Grossman A.R."/>
        </authorList>
    </citation>
    <scope>NUCLEOTIDE SEQUENCE [LARGE SCALE GENOMIC DNA]</scope>
    <source>
        <strain evidence="13">CC-503</strain>
    </source>
</reference>
<dbReference type="AlphaFoldDB" id="A0A2K3D954"/>
<dbReference type="GO" id="GO:0004175">
    <property type="term" value="F:endopeptidase activity"/>
    <property type="evidence" value="ECO:0000318"/>
    <property type="project" value="GO_Central"/>
</dbReference>
<dbReference type="Proteomes" id="UP000006906">
    <property type="component" value="Chromosome 10"/>
</dbReference>
<dbReference type="GO" id="GO:0006508">
    <property type="term" value="P:proteolysis"/>
    <property type="evidence" value="ECO:0007669"/>
    <property type="project" value="UniProtKB-KW"/>
</dbReference>
<dbReference type="GO" id="GO:0009579">
    <property type="term" value="C:thylakoid"/>
    <property type="evidence" value="ECO:0007669"/>
    <property type="project" value="UniProtKB-SubCell"/>
</dbReference>
<comment type="catalytic activity">
    <reaction evidence="6">
        <text>The enzyme shows specific recognition of a C-terminal tripeptide, Xaa-Yaa-Zaa, in which Xaa is preferably Ala or Leu, Yaa is preferably Ala or Tyr, and Zaa is preferably Ala, but then cleaves at a variable distance from the C-terminus. A typical cleavage is -Ala-Ala-|-Arg-Ala-Ala-Lys-Glu-Asn-Tyr-Ala-Leu-Ala-Ala.</text>
        <dbReference type="EC" id="3.4.21.102"/>
    </reaction>
</comment>
<comment type="function">
    <text evidence="7">Protease involved in the C-terminal processing of the chloroplastic D1 protein of photosystem II. This proteolytic processing is necessary to allow the light-driven assembly of the tetranuclear manganese cluster, which is responsible for photosynthetic water oxidation.</text>
</comment>
<feature type="compositionally biased region" description="Basic and acidic residues" evidence="10">
    <location>
        <begin position="32"/>
        <end position="47"/>
    </location>
</feature>
<dbReference type="InterPro" id="IPR029045">
    <property type="entry name" value="ClpP/crotonase-like_dom_sf"/>
</dbReference>
<dbReference type="SUPFAM" id="SSF52096">
    <property type="entry name" value="ClpP/crotonase"/>
    <property type="match status" value="1"/>
</dbReference>
<evidence type="ECO:0000256" key="9">
    <source>
        <dbReference type="ARBA" id="ARBA00066637"/>
    </source>
</evidence>
<dbReference type="EC" id="3.4.21.102" evidence="9"/>
<evidence type="ECO:0000256" key="8">
    <source>
        <dbReference type="ARBA" id="ARBA00060385"/>
    </source>
</evidence>
<evidence type="ECO:0000256" key="4">
    <source>
        <dbReference type="ARBA" id="ARBA00022825"/>
    </source>
</evidence>
<protein>
    <recommendedName>
        <fullName evidence="9">C-terminal processing peptidase</fullName>
        <ecNumber evidence="9">3.4.21.102</ecNumber>
    </recommendedName>
</protein>
<dbReference type="CDD" id="cd07560">
    <property type="entry name" value="Peptidase_S41_CPP"/>
    <property type="match status" value="1"/>
</dbReference>
<dbReference type="InterPro" id="IPR001478">
    <property type="entry name" value="PDZ"/>
</dbReference>
<evidence type="ECO:0000313" key="12">
    <source>
        <dbReference type="EMBL" id="PNW77060.1"/>
    </source>
</evidence>
<dbReference type="OrthoDB" id="43580at2759"/>
<evidence type="ECO:0000256" key="6">
    <source>
        <dbReference type="ARBA" id="ARBA00051784"/>
    </source>
</evidence>
<dbReference type="GeneID" id="5728286"/>
<dbReference type="Pfam" id="PF17820">
    <property type="entry name" value="PDZ_6"/>
    <property type="match status" value="1"/>
</dbReference>
<keyword evidence="2" id="KW-0645">Protease</keyword>
<keyword evidence="5" id="KW-0793">Thylakoid</keyword>
<dbReference type="GO" id="GO:0004252">
    <property type="term" value="F:serine-type endopeptidase activity"/>
    <property type="evidence" value="ECO:0007669"/>
    <property type="project" value="UniProtKB-EC"/>
</dbReference>
<proteinExistence type="inferred from homology"/>
<dbReference type="ExpressionAtlas" id="A0A2K3D954">
    <property type="expression patterns" value="baseline and differential"/>
</dbReference>
<dbReference type="SMART" id="SM00245">
    <property type="entry name" value="TSPc"/>
    <property type="match status" value="1"/>
</dbReference>
<dbReference type="Gene3D" id="2.30.42.10">
    <property type="match status" value="1"/>
</dbReference>
<comment type="similarity">
    <text evidence="1">Belongs to the peptidase S41A family.</text>
</comment>
<dbReference type="InterPro" id="IPR005151">
    <property type="entry name" value="Tail-specific_protease"/>
</dbReference>
<evidence type="ECO:0000256" key="5">
    <source>
        <dbReference type="ARBA" id="ARBA00023078"/>
    </source>
</evidence>
<dbReference type="Gene3D" id="3.30.750.44">
    <property type="match status" value="1"/>
</dbReference>
<evidence type="ECO:0000256" key="7">
    <source>
        <dbReference type="ARBA" id="ARBA00060065"/>
    </source>
</evidence>
<dbReference type="KEGG" id="cre:CHLRE_10g420550v5"/>
<accession>A0A2K3D954</accession>
<keyword evidence="4" id="KW-0720">Serine protease</keyword>
<name>A0A2K3D954_CHLRE</name>
<dbReference type="RefSeq" id="XP_042919859.1">
    <property type="nucleotide sequence ID" value="XM_043066462.1"/>
</dbReference>
<feature type="compositionally biased region" description="Basic residues" evidence="10">
    <location>
        <begin position="18"/>
        <end position="31"/>
    </location>
</feature>
<dbReference type="PANTHER" id="PTHR32060">
    <property type="entry name" value="TAIL-SPECIFIC PROTEASE"/>
    <property type="match status" value="1"/>
</dbReference>
<evidence type="ECO:0000259" key="11">
    <source>
        <dbReference type="PROSITE" id="PS50106"/>
    </source>
</evidence>
<feature type="domain" description="PDZ" evidence="11">
    <location>
        <begin position="177"/>
        <end position="253"/>
    </location>
</feature>
<sequence>MLAHKQASPRHRGETRCSRRHAAFRPARVLKAHRDQGPLDQQRREDSEGPSSSGSGQQHGWWKQLGAVGCSAATAAALTLGGMLAPEDLGGRAAGPLGGPQAAQAVTSEQLLFLEAWRAVDRAYVDKGFNGQSWFRVREAYLKKEPMEDRDQTYAAIRKLLASLDDPFTRFLEPARLARLRGDTEKSEVTGIGVEVSFTEEAGGPSQSVLKVVAPTEGGPSERAGVRPGDVIAAVDGKSTRGISLYEASDLLQGPAGSSLTLTLQTPGKDGKLGAPREVQLVREKVVFRPVSYATCSGVSPSSGVGAGKEGGGKVEYIRVTTFNNSTVDGVVAAMKEGKAAGVDGLILDMRNNGGGSFPAGVQVAKLLLPGGDIVLISDSNGVRDIYSADKSLNLDTTTPLSVWVNKGTGSASEVLAGALKDNGRGTIVGETTFGKGLIQTVVNLSDGSGLAVTVAKYQTPSGLDINKIGITPDIRISPESLAVGGDAVCRQLAEPAAPRIFG</sequence>
<comment type="subcellular location">
    <subcellularLocation>
        <location evidence="8">Thylakoid</location>
    </subcellularLocation>
</comment>
<evidence type="ECO:0000256" key="10">
    <source>
        <dbReference type="SAM" id="MobiDB-lite"/>
    </source>
</evidence>
<dbReference type="FunFam" id="2.30.42.10:FF:000063">
    <property type="entry name" value="Peptidase, S41 family"/>
    <property type="match status" value="1"/>
</dbReference>
<keyword evidence="3" id="KW-0378">Hydrolase</keyword>
<gene>
    <name evidence="12" type="ORF">CHLRE_10g420550v5</name>
</gene>
<evidence type="ECO:0000256" key="2">
    <source>
        <dbReference type="ARBA" id="ARBA00022670"/>
    </source>
</evidence>
<dbReference type="Pfam" id="PF03572">
    <property type="entry name" value="Peptidase_S41"/>
    <property type="match status" value="1"/>
</dbReference>
<dbReference type="CDD" id="cd06782">
    <property type="entry name" value="cpPDZ_CPP-like"/>
    <property type="match status" value="1"/>
</dbReference>
<dbReference type="InParanoid" id="A0A2K3D954"/>
<dbReference type="PROSITE" id="PS50106">
    <property type="entry name" value="PDZ"/>
    <property type="match status" value="1"/>
</dbReference>
<evidence type="ECO:0000256" key="1">
    <source>
        <dbReference type="ARBA" id="ARBA00009179"/>
    </source>
</evidence>
<dbReference type="PaxDb" id="3055-EDP06560"/>
<dbReference type="SMART" id="SM00228">
    <property type="entry name" value="PDZ"/>
    <property type="match status" value="1"/>
</dbReference>
<dbReference type="FunCoup" id="A0A2K3D954">
    <property type="interactions" value="560"/>
</dbReference>
<dbReference type="Gene3D" id="3.90.226.10">
    <property type="entry name" value="2-enoyl-CoA Hydratase, Chain A, domain 1"/>
    <property type="match status" value="1"/>
</dbReference>
<dbReference type="STRING" id="3055.A0A2K3D954"/>
<dbReference type="NCBIfam" id="TIGR00225">
    <property type="entry name" value="prc"/>
    <property type="match status" value="1"/>
</dbReference>
<dbReference type="InterPro" id="IPR004447">
    <property type="entry name" value="Peptidase_S41A"/>
</dbReference>
<dbReference type="PANTHER" id="PTHR32060:SF7">
    <property type="entry name" value="CARBOXYL-TERMINAL-PROCESSING PEPTIDASE 2, CHLOROPLASTIC"/>
    <property type="match status" value="1"/>
</dbReference>
<dbReference type="SUPFAM" id="SSF50156">
    <property type="entry name" value="PDZ domain-like"/>
    <property type="match status" value="1"/>
</dbReference>
<evidence type="ECO:0000313" key="13">
    <source>
        <dbReference type="Proteomes" id="UP000006906"/>
    </source>
</evidence>
<dbReference type="EMBL" id="CM008971">
    <property type="protein sequence ID" value="PNW77060.1"/>
    <property type="molecule type" value="Genomic_DNA"/>
</dbReference>
<evidence type="ECO:0000256" key="3">
    <source>
        <dbReference type="ARBA" id="ARBA00022801"/>
    </source>
</evidence>
<dbReference type="InterPro" id="IPR036034">
    <property type="entry name" value="PDZ_sf"/>
</dbReference>